<evidence type="ECO:0000313" key="2">
    <source>
        <dbReference type="Proteomes" id="UP001063166"/>
    </source>
</evidence>
<name>A0A9P3PXX9_LYOSH</name>
<accession>A0A9P3PXX9</accession>
<evidence type="ECO:0000313" key="1">
    <source>
        <dbReference type="EMBL" id="GLB43608.1"/>
    </source>
</evidence>
<dbReference type="Proteomes" id="UP001063166">
    <property type="component" value="Unassembled WGS sequence"/>
</dbReference>
<gene>
    <name evidence="1" type="ORF">LshimejAT787_1401200</name>
</gene>
<dbReference type="OrthoDB" id="2595043at2759"/>
<organism evidence="1 2">
    <name type="scientific">Lyophyllum shimeji</name>
    <name type="common">Hon-shimeji</name>
    <name type="synonym">Tricholoma shimeji</name>
    <dbReference type="NCBI Taxonomy" id="47721"/>
    <lineage>
        <taxon>Eukaryota</taxon>
        <taxon>Fungi</taxon>
        <taxon>Dikarya</taxon>
        <taxon>Basidiomycota</taxon>
        <taxon>Agaricomycotina</taxon>
        <taxon>Agaricomycetes</taxon>
        <taxon>Agaricomycetidae</taxon>
        <taxon>Agaricales</taxon>
        <taxon>Tricholomatineae</taxon>
        <taxon>Lyophyllaceae</taxon>
        <taxon>Lyophyllum</taxon>
    </lineage>
</organism>
<comment type="caution">
    <text evidence="1">The sequence shown here is derived from an EMBL/GenBank/DDBJ whole genome shotgun (WGS) entry which is preliminary data.</text>
</comment>
<reference evidence="1" key="1">
    <citation type="submission" date="2022-07" db="EMBL/GenBank/DDBJ databases">
        <title>The genome of Lyophyllum shimeji provides insight into the initial evolution of ectomycorrhizal fungal genome.</title>
        <authorList>
            <person name="Kobayashi Y."/>
            <person name="Shibata T."/>
            <person name="Hirakawa H."/>
            <person name="Shigenobu S."/>
            <person name="Nishiyama T."/>
            <person name="Yamada A."/>
            <person name="Hasebe M."/>
            <person name="Kawaguchi M."/>
        </authorList>
    </citation>
    <scope>NUCLEOTIDE SEQUENCE</scope>
    <source>
        <strain evidence="1">AT787</strain>
    </source>
</reference>
<dbReference type="AlphaFoldDB" id="A0A9P3PXX9"/>
<dbReference type="EMBL" id="BRPK01000014">
    <property type="protein sequence ID" value="GLB43608.1"/>
    <property type="molecule type" value="Genomic_DNA"/>
</dbReference>
<protein>
    <submittedName>
        <fullName evidence="1">Uncharacterized protein</fullName>
    </submittedName>
</protein>
<proteinExistence type="predicted"/>
<sequence length="125" mass="13350">MAATNGNTSADPAAAPSQVVDVDTLSEDVARLDLLLSQSENDASDDADVAELLQHLEMADGVASDLEIKLNGILAKLDDILLSVEVTKQETVEVEITERSLPIGCSNDTPLGEGMVCYHYDRNHP</sequence>
<keyword evidence="2" id="KW-1185">Reference proteome</keyword>